<dbReference type="Gene3D" id="4.10.280.10">
    <property type="entry name" value="Helix-loop-helix DNA-binding domain"/>
    <property type="match status" value="1"/>
</dbReference>
<organism evidence="5 6">
    <name type="scientific">Amborella trichopoda</name>
    <dbReference type="NCBI Taxonomy" id="13333"/>
    <lineage>
        <taxon>Eukaryota</taxon>
        <taxon>Viridiplantae</taxon>
        <taxon>Streptophyta</taxon>
        <taxon>Embryophyta</taxon>
        <taxon>Tracheophyta</taxon>
        <taxon>Spermatophyta</taxon>
        <taxon>Magnoliopsida</taxon>
        <taxon>Amborellales</taxon>
        <taxon>Amborellaceae</taxon>
        <taxon>Amborella</taxon>
    </lineage>
</organism>
<name>U5D4F2_AMBTC</name>
<evidence type="ECO:0000256" key="1">
    <source>
        <dbReference type="ARBA" id="ARBA00023015"/>
    </source>
</evidence>
<evidence type="ECO:0000313" key="5">
    <source>
        <dbReference type="EMBL" id="ERN20486.1"/>
    </source>
</evidence>
<dbReference type="Gramene" id="ERN20486">
    <property type="protein sequence ID" value="ERN20486"/>
    <property type="gene ID" value="AMTR_s00068p00166340"/>
</dbReference>
<dbReference type="InterPro" id="IPR015660">
    <property type="entry name" value="MASH1/Ascl1a-like"/>
</dbReference>
<keyword evidence="2" id="KW-0804">Transcription</keyword>
<dbReference type="OMA" id="AATHRIF"/>
<dbReference type="EMBL" id="KI392059">
    <property type="protein sequence ID" value="ERN20486.1"/>
    <property type="molecule type" value="Genomic_DNA"/>
</dbReference>
<proteinExistence type="predicted"/>
<dbReference type="HOGENOM" id="CLU_083174_1_0_1"/>
<dbReference type="PANTHER" id="PTHR13935">
    <property type="entry name" value="ACHAETE-SCUTE TRANSCRIPTION FACTOR-RELATED"/>
    <property type="match status" value="1"/>
</dbReference>
<feature type="coiled-coil region" evidence="3">
    <location>
        <begin position="48"/>
        <end position="82"/>
    </location>
</feature>
<sequence>MEHQGSAKPERKTIEKLRRMNMKALFSKLMALTPQQSSKEAISMPDRLGEVIEYIKNFEKNIEVLKEERDMLKKKGVKIEEEEGVGVRKNSYLPIIKVQALGSSVEVSIVVEVCSSDRFRIHDVVLALQEEGAEIVNANFNTMDDKMIAVLHCQVSDYRVGFDTGRVYEKLRTLVQRSL</sequence>
<accession>U5D4F2</accession>
<dbReference type="GO" id="GO:0090575">
    <property type="term" value="C:RNA polymerase II transcription regulator complex"/>
    <property type="evidence" value="ECO:0000318"/>
    <property type="project" value="GO_Central"/>
</dbReference>
<evidence type="ECO:0000256" key="2">
    <source>
        <dbReference type="ARBA" id="ARBA00023163"/>
    </source>
</evidence>
<dbReference type="InterPro" id="IPR011598">
    <property type="entry name" value="bHLH_dom"/>
</dbReference>
<dbReference type="SUPFAM" id="SSF47459">
    <property type="entry name" value="HLH, helix-loop-helix DNA-binding domain"/>
    <property type="match status" value="1"/>
</dbReference>
<dbReference type="GO" id="GO:0006357">
    <property type="term" value="P:regulation of transcription by RNA polymerase II"/>
    <property type="evidence" value="ECO:0000318"/>
    <property type="project" value="GO_Central"/>
</dbReference>
<evidence type="ECO:0000256" key="3">
    <source>
        <dbReference type="SAM" id="Coils"/>
    </source>
</evidence>
<dbReference type="eggNOG" id="ENOG502RYG4">
    <property type="taxonomic scope" value="Eukaryota"/>
</dbReference>
<keyword evidence="6" id="KW-1185">Reference proteome</keyword>
<keyword evidence="1" id="KW-0805">Transcription regulation</keyword>
<dbReference type="PROSITE" id="PS50888">
    <property type="entry name" value="BHLH"/>
    <property type="match status" value="1"/>
</dbReference>
<feature type="domain" description="BHLH" evidence="4">
    <location>
        <begin position="6"/>
        <end position="58"/>
    </location>
</feature>
<keyword evidence="3" id="KW-0175">Coiled coil</keyword>
<dbReference type="InterPro" id="IPR036638">
    <property type="entry name" value="HLH_DNA-bd_sf"/>
</dbReference>
<gene>
    <name evidence="5" type="ORF">AMTR_s00068p00166340</name>
</gene>
<dbReference type="GO" id="GO:0046983">
    <property type="term" value="F:protein dimerization activity"/>
    <property type="evidence" value="ECO:0007669"/>
    <property type="project" value="InterPro"/>
</dbReference>
<dbReference type="PANTHER" id="PTHR13935:SF46">
    <property type="entry name" value="TRANSCRIPTION FACTOR BHLH167-RELATED"/>
    <property type="match status" value="1"/>
</dbReference>
<evidence type="ECO:0000259" key="4">
    <source>
        <dbReference type="PROSITE" id="PS50888"/>
    </source>
</evidence>
<dbReference type="Pfam" id="PF00010">
    <property type="entry name" value="HLH"/>
    <property type="match status" value="1"/>
</dbReference>
<dbReference type="GO" id="GO:0000977">
    <property type="term" value="F:RNA polymerase II transcription regulatory region sequence-specific DNA binding"/>
    <property type="evidence" value="ECO:0000318"/>
    <property type="project" value="GO_Central"/>
</dbReference>
<protein>
    <recommendedName>
        <fullName evidence="4">BHLH domain-containing protein</fullName>
    </recommendedName>
</protein>
<dbReference type="Proteomes" id="UP000017836">
    <property type="component" value="Unassembled WGS sequence"/>
</dbReference>
<evidence type="ECO:0000313" key="6">
    <source>
        <dbReference type="Proteomes" id="UP000017836"/>
    </source>
</evidence>
<dbReference type="GO" id="GO:0000981">
    <property type="term" value="F:DNA-binding transcription factor activity, RNA polymerase II-specific"/>
    <property type="evidence" value="ECO:0000318"/>
    <property type="project" value="GO_Central"/>
</dbReference>
<dbReference type="AlphaFoldDB" id="U5D4F2"/>
<reference evidence="6" key="1">
    <citation type="journal article" date="2013" name="Science">
        <title>The Amborella genome and the evolution of flowering plants.</title>
        <authorList>
            <consortium name="Amborella Genome Project"/>
        </authorList>
    </citation>
    <scope>NUCLEOTIDE SEQUENCE [LARGE SCALE GENOMIC DNA]</scope>
</reference>